<feature type="region of interest" description="Disordered" evidence="1">
    <location>
        <begin position="1"/>
        <end position="22"/>
    </location>
</feature>
<accession>A0A8J3CH74</accession>
<evidence type="ECO:0000313" key="2">
    <source>
        <dbReference type="EMBL" id="GGM66964.1"/>
    </source>
</evidence>
<name>A0A8J3CH74_9PSEU</name>
<evidence type="ECO:0000313" key="3">
    <source>
        <dbReference type="Proteomes" id="UP000637578"/>
    </source>
</evidence>
<gene>
    <name evidence="2" type="ORF">GCM10012275_41800</name>
</gene>
<evidence type="ECO:0000256" key="1">
    <source>
        <dbReference type="SAM" id="MobiDB-lite"/>
    </source>
</evidence>
<dbReference type="EMBL" id="BMMK01000021">
    <property type="protein sequence ID" value="GGM66964.1"/>
    <property type="molecule type" value="Genomic_DNA"/>
</dbReference>
<dbReference type="Proteomes" id="UP000637578">
    <property type="component" value="Unassembled WGS sequence"/>
</dbReference>
<keyword evidence="3" id="KW-1185">Reference proteome</keyword>
<comment type="caution">
    <text evidence="2">The sequence shown here is derived from an EMBL/GenBank/DDBJ whole genome shotgun (WGS) entry which is preliminary data.</text>
</comment>
<organism evidence="2 3">
    <name type="scientific">Longimycelium tulufanense</name>
    <dbReference type="NCBI Taxonomy" id="907463"/>
    <lineage>
        <taxon>Bacteria</taxon>
        <taxon>Bacillati</taxon>
        <taxon>Actinomycetota</taxon>
        <taxon>Actinomycetes</taxon>
        <taxon>Pseudonocardiales</taxon>
        <taxon>Pseudonocardiaceae</taxon>
        <taxon>Longimycelium</taxon>
    </lineage>
</organism>
<protein>
    <submittedName>
        <fullName evidence="2">Uncharacterized protein</fullName>
    </submittedName>
</protein>
<dbReference type="AlphaFoldDB" id="A0A8J3CH74"/>
<sequence>MVHASTNQTGGQTHRVTPSYLSAREGGRRVSCTGRIGGISCPVKAASPWAHDDRSTAIIHDPADGSPGRYYDFR</sequence>
<feature type="compositionally biased region" description="Polar residues" evidence="1">
    <location>
        <begin position="1"/>
        <end position="20"/>
    </location>
</feature>
<proteinExistence type="predicted"/>
<reference evidence="2" key="1">
    <citation type="journal article" date="2014" name="Int. J. Syst. Evol. Microbiol.">
        <title>Complete genome sequence of Corynebacterium casei LMG S-19264T (=DSM 44701T), isolated from a smear-ripened cheese.</title>
        <authorList>
            <consortium name="US DOE Joint Genome Institute (JGI-PGF)"/>
            <person name="Walter F."/>
            <person name="Albersmeier A."/>
            <person name="Kalinowski J."/>
            <person name="Ruckert C."/>
        </authorList>
    </citation>
    <scope>NUCLEOTIDE SEQUENCE</scope>
    <source>
        <strain evidence="2">CGMCC 4.5737</strain>
    </source>
</reference>
<reference evidence="2" key="2">
    <citation type="submission" date="2020-09" db="EMBL/GenBank/DDBJ databases">
        <authorList>
            <person name="Sun Q."/>
            <person name="Zhou Y."/>
        </authorList>
    </citation>
    <scope>NUCLEOTIDE SEQUENCE</scope>
    <source>
        <strain evidence="2">CGMCC 4.5737</strain>
    </source>
</reference>